<proteinExistence type="predicted"/>
<accession>A0ABT2J4G0</accession>
<evidence type="ECO:0000313" key="2">
    <source>
        <dbReference type="Proteomes" id="UP001156441"/>
    </source>
</evidence>
<gene>
    <name evidence="1" type="ORF">JT362_04440</name>
</gene>
<reference evidence="1 2" key="1">
    <citation type="submission" date="2021-02" db="EMBL/GenBank/DDBJ databases">
        <title>Actinophytocola xerophila sp. nov., isolated from soil of cotton cropping field.</title>
        <authorList>
            <person name="Huang R."/>
            <person name="Chen X."/>
            <person name="Ge X."/>
            <person name="Liu W."/>
        </authorList>
    </citation>
    <scope>NUCLEOTIDE SEQUENCE [LARGE SCALE GENOMIC DNA]</scope>
    <source>
        <strain evidence="1 2">S1-96</strain>
    </source>
</reference>
<name>A0ABT2J4G0_9PSEU</name>
<dbReference type="EMBL" id="JAFFZE010000005">
    <property type="protein sequence ID" value="MCT2582370.1"/>
    <property type="molecule type" value="Genomic_DNA"/>
</dbReference>
<protein>
    <submittedName>
        <fullName evidence="1">Uncharacterized protein</fullName>
    </submittedName>
</protein>
<evidence type="ECO:0000313" key="1">
    <source>
        <dbReference type="EMBL" id="MCT2582370.1"/>
    </source>
</evidence>
<comment type="caution">
    <text evidence="1">The sequence shown here is derived from an EMBL/GenBank/DDBJ whole genome shotgun (WGS) entry which is preliminary data.</text>
</comment>
<dbReference type="RefSeq" id="WP_260189725.1">
    <property type="nucleotide sequence ID" value="NZ_JAFFZE010000005.1"/>
</dbReference>
<sequence length="71" mass="7983">MTGPPLGDPTWRRGLFTARHHVVITTADRMTFHGLTIVWSLCGRATVDEPNPVGTDLSPCDRCLYLTWDTR</sequence>
<keyword evidence="2" id="KW-1185">Reference proteome</keyword>
<organism evidence="1 2">
    <name type="scientific">Actinophytocola gossypii</name>
    <dbReference type="NCBI Taxonomy" id="2812003"/>
    <lineage>
        <taxon>Bacteria</taxon>
        <taxon>Bacillati</taxon>
        <taxon>Actinomycetota</taxon>
        <taxon>Actinomycetes</taxon>
        <taxon>Pseudonocardiales</taxon>
        <taxon>Pseudonocardiaceae</taxon>
    </lineage>
</organism>
<dbReference type="Proteomes" id="UP001156441">
    <property type="component" value="Unassembled WGS sequence"/>
</dbReference>